<evidence type="ECO:0000256" key="1">
    <source>
        <dbReference type="ARBA" id="ARBA00022553"/>
    </source>
</evidence>
<reference evidence="6" key="1">
    <citation type="submission" date="2021-10" db="EMBL/GenBank/DDBJ databases">
        <authorList>
            <person name="Piombo E."/>
        </authorList>
    </citation>
    <scope>NUCLEOTIDE SEQUENCE</scope>
</reference>
<dbReference type="InterPro" id="IPR029063">
    <property type="entry name" value="SAM-dependent_MTases_sf"/>
</dbReference>
<dbReference type="Gene3D" id="3.40.50.150">
    <property type="entry name" value="Vaccinia Virus protein VP39"/>
    <property type="match status" value="1"/>
</dbReference>
<dbReference type="PROSITE" id="PS51585">
    <property type="entry name" value="SAM_MT_TPMT"/>
    <property type="match status" value="1"/>
</dbReference>
<dbReference type="InterPro" id="IPR008854">
    <property type="entry name" value="TPMT"/>
</dbReference>
<dbReference type="SUPFAM" id="SSF53335">
    <property type="entry name" value="S-adenosyl-L-methionine-dependent methyltransferases"/>
    <property type="match status" value="1"/>
</dbReference>
<dbReference type="GO" id="GO:0032259">
    <property type="term" value="P:methylation"/>
    <property type="evidence" value="ECO:0007669"/>
    <property type="project" value="UniProtKB-KW"/>
</dbReference>
<protein>
    <recommendedName>
        <fullName evidence="8">Thiol methyltransferase 2</fullName>
    </recommendedName>
</protein>
<name>A0A9N9UZ07_9HYPO</name>
<evidence type="ECO:0000313" key="7">
    <source>
        <dbReference type="Proteomes" id="UP000696573"/>
    </source>
</evidence>
<evidence type="ECO:0000256" key="5">
    <source>
        <dbReference type="SAM" id="MobiDB-lite"/>
    </source>
</evidence>
<dbReference type="EMBL" id="CABFNQ020000459">
    <property type="protein sequence ID" value="CAH0016079.1"/>
    <property type="molecule type" value="Genomic_DNA"/>
</dbReference>
<dbReference type="Pfam" id="PF05724">
    <property type="entry name" value="TPMT"/>
    <property type="match status" value="1"/>
</dbReference>
<dbReference type="PANTHER" id="PTHR32183">
    <property type="match status" value="1"/>
</dbReference>
<evidence type="ECO:0008006" key="8">
    <source>
        <dbReference type="Google" id="ProtNLM"/>
    </source>
</evidence>
<feature type="region of interest" description="Disordered" evidence="5">
    <location>
        <begin position="234"/>
        <end position="272"/>
    </location>
</feature>
<dbReference type="GO" id="GO:0008757">
    <property type="term" value="F:S-adenosylmethionine-dependent methyltransferase activity"/>
    <property type="evidence" value="ECO:0007669"/>
    <property type="project" value="InterPro"/>
</dbReference>
<dbReference type="PANTHER" id="PTHR32183:SF11">
    <property type="entry name" value="THIOL METHYLTRANSFERASE 2-RELATED"/>
    <property type="match status" value="1"/>
</dbReference>
<organism evidence="6 7">
    <name type="scientific">Clonostachys rhizophaga</name>
    <dbReference type="NCBI Taxonomy" id="160324"/>
    <lineage>
        <taxon>Eukaryota</taxon>
        <taxon>Fungi</taxon>
        <taxon>Dikarya</taxon>
        <taxon>Ascomycota</taxon>
        <taxon>Pezizomycotina</taxon>
        <taxon>Sordariomycetes</taxon>
        <taxon>Hypocreomycetidae</taxon>
        <taxon>Hypocreales</taxon>
        <taxon>Bionectriaceae</taxon>
        <taxon>Clonostachys</taxon>
    </lineage>
</organism>
<sequence>MASAPQLSELFGAIPVSQHPKQWDKCYKESLSPWDRKMPSLALADLLVQRPDLLPPAQELDPRGSPLRSSPTSPADSRSALVPACGFGWDALLLASFGYNVWALDVSSTAIEKAKEIEKESLEKDWYKTREHFDRGSITWITADFFDQDWAKNAGVDGTGKFDLIFDYTFLCALPPQTRPQWSQRMAELLHHKGRLVCLEFPSGKPLSSGGPPWGVSPEVYEALLTCPGEPIEYNSDGSVSSPPSPKPRDNAIHRLSLSKPTRTHQAGTNEDGTVNDFISVWSF</sequence>
<gene>
    <name evidence="6" type="ORF">CRHIZ90672A_00013516</name>
</gene>
<feature type="compositionally biased region" description="Polar residues" evidence="5">
    <location>
        <begin position="259"/>
        <end position="272"/>
    </location>
</feature>
<accession>A0A9N9UZ07</accession>
<dbReference type="OrthoDB" id="276151at2759"/>
<feature type="region of interest" description="Disordered" evidence="5">
    <location>
        <begin position="55"/>
        <end position="75"/>
    </location>
</feature>
<dbReference type="CDD" id="cd02440">
    <property type="entry name" value="AdoMet_MTases"/>
    <property type="match status" value="1"/>
</dbReference>
<keyword evidence="4" id="KW-0949">S-adenosyl-L-methionine</keyword>
<keyword evidence="7" id="KW-1185">Reference proteome</keyword>
<evidence type="ECO:0000313" key="6">
    <source>
        <dbReference type="EMBL" id="CAH0016079.1"/>
    </source>
</evidence>
<dbReference type="AlphaFoldDB" id="A0A9N9UZ07"/>
<evidence type="ECO:0000256" key="4">
    <source>
        <dbReference type="ARBA" id="ARBA00022691"/>
    </source>
</evidence>
<keyword evidence="1" id="KW-0597">Phosphoprotein</keyword>
<comment type="caution">
    <text evidence="6">The sequence shown here is derived from an EMBL/GenBank/DDBJ whole genome shotgun (WGS) entry which is preliminary data.</text>
</comment>
<proteinExistence type="predicted"/>
<dbReference type="Proteomes" id="UP000696573">
    <property type="component" value="Unassembled WGS sequence"/>
</dbReference>
<keyword evidence="2" id="KW-0489">Methyltransferase</keyword>
<evidence type="ECO:0000256" key="2">
    <source>
        <dbReference type="ARBA" id="ARBA00022603"/>
    </source>
</evidence>
<evidence type="ECO:0000256" key="3">
    <source>
        <dbReference type="ARBA" id="ARBA00022679"/>
    </source>
</evidence>
<keyword evidence="3" id="KW-0808">Transferase</keyword>